<dbReference type="RefSeq" id="WP_379893994.1">
    <property type="nucleotide sequence ID" value="NZ_CBCSCT010000082.1"/>
</dbReference>
<dbReference type="PANTHER" id="PTHR43280:SF2">
    <property type="entry name" value="HTH-TYPE TRANSCRIPTIONAL REGULATOR EXSA"/>
    <property type="match status" value="1"/>
</dbReference>
<keyword evidence="2" id="KW-0238">DNA-binding</keyword>
<dbReference type="PRINTS" id="PR00032">
    <property type="entry name" value="HTHARAC"/>
</dbReference>
<keyword evidence="1" id="KW-0805">Transcription regulation</keyword>
<name>A0ABW1INP0_9BACL</name>
<dbReference type="InterPro" id="IPR037923">
    <property type="entry name" value="HTH-like"/>
</dbReference>
<organism evidence="5 6">
    <name type="scientific">Marinicrinis lubricantis</name>
    <dbReference type="NCBI Taxonomy" id="2086470"/>
    <lineage>
        <taxon>Bacteria</taxon>
        <taxon>Bacillati</taxon>
        <taxon>Bacillota</taxon>
        <taxon>Bacilli</taxon>
        <taxon>Bacillales</taxon>
        <taxon>Paenibacillaceae</taxon>
    </lineage>
</organism>
<dbReference type="Gene3D" id="1.10.10.60">
    <property type="entry name" value="Homeodomain-like"/>
    <property type="match status" value="2"/>
</dbReference>
<dbReference type="Pfam" id="PF02311">
    <property type="entry name" value="AraC_binding"/>
    <property type="match status" value="1"/>
</dbReference>
<keyword evidence="6" id="KW-1185">Reference proteome</keyword>
<accession>A0ABW1INP0</accession>
<dbReference type="PROSITE" id="PS01124">
    <property type="entry name" value="HTH_ARAC_FAMILY_2"/>
    <property type="match status" value="1"/>
</dbReference>
<dbReference type="Pfam" id="PF12833">
    <property type="entry name" value="HTH_18"/>
    <property type="match status" value="1"/>
</dbReference>
<proteinExistence type="predicted"/>
<dbReference type="PROSITE" id="PS00041">
    <property type="entry name" value="HTH_ARAC_FAMILY_1"/>
    <property type="match status" value="1"/>
</dbReference>
<dbReference type="InterPro" id="IPR018062">
    <property type="entry name" value="HTH_AraC-typ_CS"/>
</dbReference>
<dbReference type="InterPro" id="IPR018060">
    <property type="entry name" value="HTH_AraC"/>
</dbReference>
<feature type="domain" description="HTH araC/xylS-type" evidence="4">
    <location>
        <begin position="190"/>
        <end position="288"/>
    </location>
</feature>
<keyword evidence="3" id="KW-0804">Transcription</keyword>
<evidence type="ECO:0000256" key="2">
    <source>
        <dbReference type="ARBA" id="ARBA00023125"/>
    </source>
</evidence>
<evidence type="ECO:0000256" key="1">
    <source>
        <dbReference type="ARBA" id="ARBA00023015"/>
    </source>
</evidence>
<dbReference type="EMBL" id="JBHSQV010000126">
    <property type="protein sequence ID" value="MFC5986678.1"/>
    <property type="molecule type" value="Genomic_DNA"/>
</dbReference>
<evidence type="ECO:0000259" key="4">
    <source>
        <dbReference type="PROSITE" id="PS01124"/>
    </source>
</evidence>
<dbReference type="InterPro" id="IPR003313">
    <property type="entry name" value="AraC-bd"/>
</dbReference>
<dbReference type="InterPro" id="IPR009057">
    <property type="entry name" value="Homeodomain-like_sf"/>
</dbReference>
<dbReference type="Gene3D" id="2.60.120.10">
    <property type="entry name" value="Jelly Rolls"/>
    <property type="match status" value="1"/>
</dbReference>
<dbReference type="InterPro" id="IPR014710">
    <property type="entry name" value="RmlC-like_jellyroll"/>
</dbReference>
<sequence>MNKQLNLREEMSMPDPHFPVKVNHCQFHEAGVVLFPHHWHQHIEFLYFVRGEARIECNSHSMEVGPGDLVVVNSNDLHHGVSLSEDLLYFALIADTSVLGSHSVDAVDTKYITPIAQNRILFQHKITNDSRIQQCMDQLLAEFRERDFGYELAIKSYLYQLLTILIRNYVTRIISPVEYNTRLRNLERFNPIFQYIEQHFEQKITVDVLAGLIQMSRFHFSRVFRDLTNKSVTEYVHMIRIHHAEHLLRSTTMTISEIALAAGYNDIYYFSRMFKQYKNVSPSIYRDSVNTEG</sequence>
<dbReference type="Proteomes" id="UP001596250">
    <property type="component" value="Unassembled WGS sequence"/>
</dbReference>
<gene>
    <name evidence="5" type="ORF">ACFPXP_09640</name>
</gene>
<evidence type="ECO:0000256" key="3">
    <source>
        <dbReference type="ARBA" id="ARBA00023163"/>
    </source>
</evidence>
<protein>
    <submittedName>
        <fullName evidence="5">Helix-turn-helix domain-containing protein</fullName>
    </submittedName>
</protein>
<dbReference type="PANTHER" id="PTHR43280">
    <property type="entry name" value="ARAC-FAMILY TRANSCRIPTIONAL REGULATOR"/>
    <property type="match status" value="1"/>
</dbReference>
<reference evidence="6" key="1">
    <citation type="journal article" date="2019" name="Int. J. Syst. Evol. Microbiol.">
        <title>The Global Catalogue of Microorganisms (GCM) 10K type strain sequencing project: providing services to taxonomists for standard genome sequencing and annotation.</title>
        <authorList>
            <consortium name="The Broad Institute Genomics Platform"/>
            <consortium name="The Broad Institute Genome Sequencing Center for Infectious Disease"/>
            <person name="Wu L."/>
            <person name="Ma J."/>
        </authorList>
    </citation>
    <scope>NUCLEOTIDE SEQUENCE [LARGE SCALE GENOMIC DNA]</scope>
    <source>
        <strain evidence="6">CCM 8749</strain>
    </source>
</reference>
<dbReference type="InterPro" id="IPR020449">
    <property type="entry name" value="Tscrpt_reg_AraC-type_HTH"/>
</dbReference>
<dbReference type="SUPFAM" id="SSF46689">
    <property type="entry name" value="Homeodomain-like"/>
    <property type="match status" value="2"/>
</dbReference>
<dbReference type="SUPFAM" id="SSF51215">
    <property type="entry name" value="Regulatory protein AraC"/>
    <property type="match status" value="1"/>
</dbReference>
<comment type="caution">
    <text evidence="5">The sequence shown here is derived from an EMBL/GenBank/DDBJ whole genome shotgun (WGS) entry which is preliminary data.</text>
</comment>
<dbReference type="SMART" id="SM00342">
    <property type="entry name" value="HTH_ARAC"/>
    <property type="match status" value="1"/>
</dbReference>
<evidence type="ECO:0000313" key="6">
    <source>
        <dbReference type="Proteomes" id="UP001596250"/>
    </source>
</evidence>
<evidence type="ECO:0000313" key="5">
    <source>
        <dbReference type="EMBL" id="MFC5986678.1"/>
    </source>
</evidence>